<evidence type="ECO:0000256" key="1">
    <source>
        <dbReference type="ARBA" id="ARBA00004141"/>
    </source>
</evidence>
<dbReference type="InterPro" id="IPR003593">
    <property type="entry name" value="AAA+_ATPase"/>
</dbReference>
<keyword evidence="6 12" id="KW-0067">ATP-binding</keyword>
<dbReference type="PANTHER" id="PTHR48041">
    <property type="entry name" value="ABC TRANSPORTER G FAMILY MEMBER 28"/>
    <property type="match status" value="1"/>
</dbReference>
<dbReference type="FunFam" id="3.40.50.300:FF:000891">
    <property type="entry name" value="ATP-binding cassette sub-family G member"/>
    <property type="match status" value="1"/>
</dbReference>
<comment type="subcellular location">
    <subcellularLocation>
        <location evidence="1">Membrane</location>
        <topology evidence="1">Multi-pass membrane protein</topology>
    </subcellularLocation>
</comment>
<dbReference type="OrthoDB" id="66620at2759"/>
<feature type="transmembrane region" description="Helical" evidence="9">
    <location>
        <begin position="477"/>
        <end position="496"/>
    </location>
</feature>
<dbReference type="CDD" id="cd03213">
    <property type="entry name" value="ABCG_EPDR"/>
    <property type="match status" value="1"/>
</dbReference>
<keyword evidence="4 9" id="KW-0812">Transmembrane</keyword>
<accession>A0A0K8VXN2</accession>
<dbReference type="Pfam" id="PF01061">
    <property type="entry name" value="ABC2_membrane"/>
    <property type="match status" value="1"/>
</dbReference>
<protein>
    <submittedName>
        <fullName evidence="12">ATP-binding cassette sub-family G member 1</fullName>
    </submittedName>
</protein>
<dbReference type="Gene3D" id="3.40.50.300">
    <property type="entry name" value="P-loop containing nucleotide triphosphate hydrolases"/>
    <property type="match status" value="1"/>
</dbReference>
<keyword evidence="5" id="KW-0547">Nucleotide-binding</keyword>
<reference evidence="12" key="1">
    <citation type="submission" date="2015-06" db="EMBL/GenBank/DDBJ databases">
        <authorList>
            <person name="Hoefler B.C."/>
            <person name="Straight P.D."/>
        </authorList>
    </citation>
    <scope>NUCLEOTIDE SEQUENCE</scope>
</reference>
<keyword evidence="3" id="KW-0813">Transport</keyword>
<evidence type="ECO:0000256" key="6">
    <source>
        <dbReference type="ARBA" id="ARBA00022840"/>
    </source>
</evidence>
<gene>
    <name evidence="12" type="primary">Abcg1_3</name>
    <name evidence="11" type="synonym">Abcg1_23</name>
    <name evidence="12" type="ORF">c0_g3_i2</name>
    <name evidence="11" type="ORF">c0_g3_i8</name>
</gene>
<dbReference type="PANTHER" id="PTHR48041:SF6">
    <property type="entry name" value="PROTEIN WHITE-LIKE PROTEIN"/>
    <property type="match status" value="1"/>
</dbReference>
<dbReference type="GO" id="GO:0005886">
    <property type="term" value="C:plasma membrane"/>
    <property type="evidence" value="ECO:0007669"/>
    <property type="project" value="TreeGrafter"/>
</dbReference>
<dbReference type="InterPro" id="IPR017871">
    <property type="entry name" value="ABC_transporter-like_CS"/>
</dbReference>
<keyword evidence="8 9" id="KW-0472">Membrane</keyword>
<evidence type="ECO:0000256" key="7">
    <source>
        <dbReference type="ARBA" id="ARBA00022989"/>
    </source>
</evidence>
<dbReference type="InterPro" id="IPR043926">
    <property type="entry name" value="ABCG_dom"/>
</dbReference>
<evidence type="ECO:0000259" key="10">
    <source>
        <dbReference type="PROSITE" id="PS50893"/>
    </source>
</evidence>
<dbReference type="InterPro" id="IPR050352">
    <property type="entry name" value="ABCG_transporters"/>
</dbReference>
<evidence type="ECO:0000313" key="11">
    <source>
        <dbReference type="EMBL" id="JAI24694.1"/>
    </source>
</evidence>
<comment type="similarity">
    <text evidence="2">Belongs to the ABC transporter superfamily. ABCG family. Eye pigment precursor importer (TC 3.A.1.204) subfamily.</text>
</comment>
<evidence type="ECO:0000313" key="12">
    <source>
        <dbReference type="EMBL" id="JAI43647.1"/>
    </source>
</evidence>
<evidence type="ECO:0000256" key="3">
    <source>
        <dbReference type="ARBA" id="ARBA00022448"/>
    </source>
</evidence>
<evidence type="ECO:0000256" key="2">
    <source>
        <dbReference type="ARBA" id="ARBA00005814"/>
    </source>
</evidence>
<dbReference type="Pfam" id="PF19055">
    <property type="entry name" value="ABC2_membrane_7"/>
    <property type="match status" value="1"/>
</dbReference>
<feature type="domain" description="ABC transporter" evidence="10">
    <location>
        <begin position="72"/>
        <end position="311"/>
    </location>
</feature>
<proteinExistence type="inferred from homology"/>
<dbReference type="Pfam" id="PF00005">
    <property type="entry name" value="ABC_tran"/>
    <property type="match status" value="1"/>
</dbReference>
<name>A0A0K8VXN2_BACLA</name>
<evidence type="ECO:0000256" key="4">
    <source>
        <dbReference type="ARBA" id="ARBA00022692"/>
    </source>
</evidence>
<evidence type="ECO:0000256" key="5">
    <source>
        <dbReference type="ARBA" id="ARBA00022741"/>
    </source>
</evidence>
<dbReference type="InterPro" id="IPR013525">
    <property type="entry name" value="ABC2_TM"/>
</dbReference>
<dbReference type="SUPFAM" id="SSF52540">
    <property type="entry name" value="P-loop containing nucleoside triphosphate hydrolases"/>
    <property type="match status" value="1"/>
</dbReference>
<dbReference type="SMART" id="SM00382">
    <property type="entry name" value="AAA"/>
    <property type="match status" value="1"/>
</dbReference>
<sequence>MVEQDSVTKNLLNDNRHGGAGGVVIVPAGGSGPQSSSHAASSVAPVSILKTQIVPAPPKTLQHLPKRPAVDLAFHDLTYRVKEGNRSNAKTILKGVSGRLRSGELTAIMGPSGAGKSTLLNILSGYKTTNIEGVVTMNGRERNLSVFRKLSAYIMQDNQLHGNLTVQEAMIVATNLKLSRKFSKAEKNSMIDDILLTLSLSEHRNTLTRNLSGGQKKRLSIALELVSNPPIMFFDEPTSGLDSSTCFQCIHLLKMLAAGGRTIICTIHQPSARLFEMFDQLYTLADGQCVYQGSTKQLVPFLSTLGLECPSYHNPASYVIEVACGEHGDHTRKLVDAIDNGKKDIRSAADYEGLKMRNDLVKVHNLKTILDKNATNANNGKYEENLTLNNGILNGNLVNDIVKSSNVSGADASAAPVVSTNEKGDAMIDVEKADNCTTALLNEEITSPERYPTSQFHQFWVVLKRTLLFSYRDWTLMYLRLFAHLLVGFLIGALYYDIGNDGAKVLSNLGFLFFNMLFLMYTSMTITILSFPLEMPVLLKENFNRWYSLKSYYLAISVADLPFQVSSSAANKSIQS</sequence>
<dbReference type="InterPro" id="IPR027417">
    <property type="entry name" value="P-loop_NTPase"/>
</dbReference>
<dbReference type="AlphaFoldDB" id="A0A0K8VXN2"/>
<dbReference type="InterPro" id="IPR003439">
    <property type="entry name" value="ABC_transporter-like_ATP-bd"/>
</dbReference>
<dbReference type="GO" id="GO:0140359">
    <property type="term" value="F:ABC-type transporter activity"/>
    <property type="evidence" value="ECO:0007669"/>
    <property type="project" value="InterPro"/>
</dbReference>
<feature type="transmembrane region" description="Helical" evidence="9">
    <location>
        <begin position="508"/>
        <end position="531"/>
    </location>
</feature>
<dbReference type="PROSITE" id="PS50893">
    <property type="entry name" value="ABC_TRANSPORTER_2"/>
    <property type="match status" value="1"/>
</dbReference>
<dbReference type="EMBL" id="GDHF01008667">
    <property type="protein sequence ID" value="JAI43647.1"/>
    <property type="molecule type" value="Transcribed_RNA"/>
</dbReference>
<dbReference type="PROSITE" id="PS00211">
    <property type="entry name" value="ABC_TRANSPORTER_1"/>
    <property type="match status" value="1"/>
</dbReference>
<dbReference type="GO" id="GO:0005524">
    <property type="term" value="F:ATP binding"/>
    <property type="evidence" value="ECO:0007669"/>
    <property type="project" value="UniProtKB-KW"/>
</dbReference>
<evidence type="ECO:0000256" key="8">
    <source>
        <dbReference type="ARBA" id="ARBA00023136"/>
    </source>
</evidence>
<organism evidence="12">
    <name type="scientific">Bactrocera latifrons</name>
    <name type="common">Malaysian fruit fly</name>
    <name type="synonym">Chaetodacus latifrons</name>
    <dbReference type="NCBI Taxonomy" id="174628"/>
    <lineage>
        <taxon>Eukaryota</taxon>
        <taxon>Metazoa</taxon>
        <taxon>Ecdysozoa</taxon>
        <taxon>Arthropoda</taxon>
        <taxon>Hexapoda</taxon>
        <taxon>Insecta</taxon>
        <taxon>Pterygota</taxon>
        <taxon>Neoptera</taxon>
        <taxon>Endopterygota</taxon>
        <taxon>Diptera</taxon>
        <taxon>Brachycera</taxon>
        <taxon>Muscomorpha</taxon>
        <taxon>Tephritoidea</taxon>
        <taxon>Tephritidae</taxon>
        <taxon>Bactrocera</taxon>
        <taxon>Bactrocera</taxon>
    </lineage>
</organism>
<keyword evidence="7 9" id="KW-1133">Transmembrane helix</keyword>
<evidence type="ECO:0000256" key="9">
    <source>
        <dbReference type="SAM" id="Phobius"/>
    </source>
</evidence>
<dbReference type="GO" id="GO:0016887">
    <property type="term" value="F:ATP hydrolysis activity"/>
    <property type="evidence" value="ECO:0007669"/>
    <property type="project" value="InterPro"/>
</dbReference>
<dbReference type="EMBL" id="GDHF01027620">
    <property type="protein sequence ID" value="JAI24694.1"/>
    <property type="molecule type" value="Transcribed_RNA"/>
</dbReference>